<reference evidence="8 9" key="1">
    <citation type="journal article" date="2015" name="Nature">
        <title>rRNA introns, odd ribosomes, and small enigmatic genomes across a large radiation of phyla.</title>
        <authorList>
            <person name="Brown C.T."/>
            <person name="Hug L.A."/>
            <person name="Thomas B.C."/>
            <person name="Sharon I."/>
            <person name="Castelle C.J."/>
            <person name="Singh A."/>
            <person name="Wilkins M.J."/>
            <person name="Williams K.H."/>
            <person name="Banfield J.F."/>
        </authorList>
    </citation>
    <scope>NUCLEOTIDE SEQUENCE [LARGE SCALE GENOMIC DNA]</scope>
</reference>
<gene>
    <name evidence="8" type="ORF">UU65_C0002G0290</name>
</gene>
<evidence type="ECO:0000256" key="6">
    <source>
        <dbReference type="RuleBase" id="RU000481"/>
    </source>
</evidence>
<sequence length="370" mass="41542">MDKYLNSQIAKIDTSGIRKVFDLASKIKDPVNLSIGEPDFGFIPDVAKSLHEAIDSKCYKYTNTWGLSELRVAVAAKLKMTKKSDVLPEEVLITAGASGALDLLFRVITEPRDEIIIFDPYFMFYHELPRMLGANVIVLPTTKEFWPDIEALKKNINKKTKAVIINSPNNPTGAVYPERIIKDIIDVLDPYDTLLVSDEVYEDFIYDVGHVSPLCFYENTILVSSFSKNLALTGQRVGYAAGSRGVLMAMAKLQQYTYVCAPHLAQVAALQNLNLDISNYVSEYKERRDLIYDMLKDTFEIQKPEGAFYIYPKVGDGEKVALKSIEKDLIVVPGQVFSKSNEYLRISYAAPKDVLIKGANILKEVADELR</sequence>
<proteinExistence type="inferred from homology"/>
<keyword evidence="5" id="KW-0663">Pyridoxal phosphate</keyword>
<keyword evidence="4 6" id="KW-0808">Transferase</keyword>
<evidence type="ECO:0000256" key="4">
    <source>
        <dbReference type="ARBA" id="ARBA00022679"/>
    </source>
</evidence>
<dbReference type="Gene3D" id="3.40.640.10">
    <property type="entry name" value="Type I PLP-dependent aspartate aminotransferase-like (Major domain)"/>
    <property type="match status" value="1"/>
</dbReference>
<evidence type="ECO:0000259" key="7">
    <source>
        <dbReference type="Pfam" id="PF00155"/>
    </source>
</evidence>
<dbReference type="AlphaFoldDB" id="A0A0G0WBR2"/>
<evidence type="ECO:0000313" key="8">
    <source>
        <dbReference type="EMBL" id="KKS09512.1"/>
    </source>
</evidence>
<dbReference type="InterPro" id="IPR015424">
    <property type="entry name" value="PyrdxlP-dep_Trfase"/>
</dbReference>
<accession>A0A0G0WBR2</accession>
<comment type="caution">
    <text evidence="8">The sequence shown here is derived from an EMBL/GenBank/DDBJ whole genome shotgun (WGS) entry which is preliminary data.</text>
</comment>
<dbReference type="Proteomes" id="UP000033869">
    <property type="component" value="Unassembled WGS sequence"/>
</dbReference>
<dbReference type="Pfam" id="PF00155">
    <property type="entry name" value="Aminotran_1_2"/>
    <property type="match status" value="1"/>
</dbReference>
<dbReference type="PROSITE" id="PS00105">
    <property type="entry name" value="AA_TRANSFER_CLASS_1"/>
    <property type="match status" value="1"/>
</dbReference>
<dbReference type="GO" id="GO:0030170">
    <property type="term" value="F:pyridoxal phosphate binding"/>
    <property type="evidence" value="ECO:0007669"/>
    <property type="project" value="InterPro"/>
</dbReference>
<organism evidence="8 9">
    <name type="scientific">candidate division CPR2 bacterium GW2011_GWC1_41_48</name>
    <dbReference type="NCBI Taxonomy" id="1618344"/>
    <lineage>
        <taxon>Bacteria</taxon>
        <taxon>Bacteria division CPR2</taxon>
    </lineage>
</organism>
<comment type="similarity">
    <text evidence="2 6">Belongs to the class-I pyridoxal-phosphate-dependent aminotransferase family.</text>
</comment>
<keyword evidence="3 6" id="KW-0032">Aminotransferase</keyword>
<dbReference type="PANTHER" id="PTHR46383">
    <property type="entry name" value="ASPARTATE AMINOTRANSFERASE"/>
    <property type="match status" value="1"/>
</dbReference>
<evidence type="ECO:0000256" key="2">
    <source>
        <dbReference type="ARBA" id="ARBA00007441"/>
    </source>
</evidence>
<dbReference type="CDD" id="cd00609">
    <property type="entry name" value="AAT_like"/>
    <property type="match status" value="1"/>
</dbReference>
<dbReference type="GO" id="GO:0006520">
    <property type="term" value="P:amino acid metabolic process"/>
    <property type="evidence" value="ECO:0007669"/>
    <property type="project" value="InterPro"/>
</dbReference>
<dbReference type="InterPro" id="IPR015421">
    <property type="entry name" value="PyrdxlP-dep_Trfase_major"/>
</dbReference>
<dbReference type="InterPro" id="IPR004839">
    <property type="entry name" value="Aminotransferase_I/II_large"/>
</dbReference>
<dbReference type="PANTHER" id="PTHR46383:SF3">
    <property type="entry name" value="ASPARTATE AMINOTRANSFERASE-RELATED"/>
    <property type="match status" value="1"/>
</dbReference>
<protein>
    <recommendedName>
        <fullName evidence="6">Aminotransferase</fullName>
        <ecNumber evidence="6">2.6.1.-</ecNumber>
    </recommendedName>
</protein>
<evidence type="ECO:0000256" key="3">
    <source>
        <dbReference type="ARBA" id="ARBA00022576"/>
    </source>
</evidence>
<evidence type="ECO:0000256" key="5">
    <source>
        <dbReference type="ARBA" id="ARBA00022898"/>
    </source>
</evidence>
<dbReference type="InterPro" id="IPR004838">
    <property type="entry name" value="NHTrfase_class1_PyrdxlP-BS"/>
</dbReference>
<name>A0A0G0WBR2_UNCC2</name>
<dbReference type="GO" id="GO:0008483">
    <property type="term" value="F:transaminase activity"/>
    <property type="evidence" value="ECO:0007669"/>
    <property type="project" value="UniProtKB-KW"/>
</dbReference>
<evidence type="ECO:0000256" key="1">
    <source>
        <dbReference type="ARBA" id="ARBA00001933"/>
    </source>
</evidence>
<dbReference type="SUPFAM" id="SSF53383">
    <property type="entry name" value="PLP-dependent transferases"/>
    <property type="match status" value="1"/>
</dbReference>
<feature type="domain" description="Aminotransferase class I/classII large" evidence="7">
    <location>
        <begin position="29"/>
        <end position="353"/>
    </location>
</feature>
<comment type="cofactor">
    <cofactor evidence="1 6">
        <name>pyridoxal 5'-phosphate</name>
        <dbReference type="ChEBI" id="CHEBI:597326"/>
    </cofactor>
</comment>
<dbReference type="EC" id="2.6.1.-" evidence="6"/>
<evidence type="ECO:0000313" key="9">
    <source>
        <dbReference type="Proteomes" id="UP000033869"/>
    </source>
</evidence>
<dbReference type="EMBL" id="LCBL01000002">
    <property type="protein sequence ID" value="KKS09512.1"/>
    <property type="molecule type" value="Genomic_DNA"/>
</dbReference>
<dbReference type="InterPro" id="IPR050596">
    <property type="entry name" value="AspAT/PAT-like"/>
</dbReference>